<feature type="region of interest" description="Disordered" evidence="7">
    <location>
        <begin position="37"/>
        <end position="60"/>
    </location>
</feature>
<evidence type="ECO:0000256" key="7">
    <source>
        <dbReference type="SAM" id="MobiDB-lite"/>
    </source>
</evidence>
<sequence>MRVVFQMSAIVAALALAGCGQRGALYLPVVPPLPAKPTVETVPAPEDAASDASAASGAEPISASAGTTLQLSPALAAPAPASAATPTR</sequence>
<proteinExistence type="predicted"/>
<evidence type="ECO:0000256" key="4">
    <source>
        <dbReference type="ARBA" id="ARBA00023139"/>
    </source>
</evidence>
<dbReference type="InterPro" id="IPR032831">
    <property type="entry name" value="LptM_cons"/>
</dbReference>
<evidence type="ECO:0000256" key="2">
    <source>
        <dbReference type="ARBA" id="ARBA00022729"/>
    </source>
</evidence>
<dbReference type="NCBIfam" id="NF047847">
    <property type="entry name" value="SS_mature_LptM"/>
    <property type="match status" value="1"/>
</dbReference>
<evidence type="ECO:0000256" key="1">
    <source>
        <dbReference type="ARBA" id="ARBA00004459"/>
    </source>
</evidence>
<keyword evidence="4" id="KW-0564">Palmitate</keyword>
<evidence type="ECO:0000256" key="8">
    <source>
        <dbReference type="SAM" id="SignalP"/>
    </source>
</evidence>
<dbReference type="EMBL" id="PDDY01000004">
    <property type="protein sequence ID" value="PEH39840.1"/>
    <property type="molecule type" value="Genomic_DNA"/>
</dbReference>
<evidence type="ECO:0000256" key="3">
    <source>
        <dbReference type="ARBA" id="ARBA00023136"/>
    </source>
</evidence>
<reference evidence="10" key="1">
    <citation type="submission" date="2017-09" db="EMBL/GenBank/DDBJ databases">
        <title>FDA dAtabase for Regulatory Grade micrObial Sequences (FDA-ARGOS): Supporting development and validation of Infectious Disease Dx tests.</title>
        <authorList>
            <person name="Minogue T."/>
            <person name="Wolcott M."/>
            <person name="Wasieloski L."/>
            <person name="Aguilar W."/>
            <person name="Moore D."/>
            <person name="Tallon L."/>
            <person name="Sadzewicz L."/>
            <person name="Ott S."/>
            <person name="Zhao X."/>
            <person name="Nagaraj S."/>
            <person name="Vavikolanu K."/>
            <person name="Aluvathingal J."/>
            <person name="Nadendla S."/>
            <person name="Sichtig H."/>
        </authorList>
    </citation>
    <scope>NUCLEOTIDE SEQUENCE [LARGE SCALE GENOMIC DNA]</scope>
    <source>
        <strain evidence="10">FDAARGOS_390</strain>
    </source>
</reference>
<evidence type="ECO:0008006" key="11">
    <source>
        <dbReference type="Google" id="ProtNLM"/>
    </source>
</evidence>
<accession>A0A2A7S9B4</accession>
<comment type="subcellular location">
    <subcellularLocation>
        <location evidence="1">Cell outer membrane</location>
        <topology evidence="1">Lipid-anchor</topology>
    </subcellularLocation>
</comment>
<keyword evidence="6" id="KW-0449">Lipoprotein</keyword>
<dbReference type="Pfam" id="PF13627">
    <property type="entry name" value="LptM_cons"/>
    <property type="match status" value="1"/>
</dbReference>
<feature type="chain" id="PRO_5043154547" description="Lipoprotein" evidence="8">
    <location>
        <begin position="18"/>
        <end position="88"/>
    </location>
</feature>
<dbReference type="AlphaFoldDB" id="A0A2A7S9B4"/>
<gene>
    <name evidence="9" type="ORF">CRM94_37020</name>
</gene>
<name>A0A2A7S9B4_BURGA</name>
<dbReference type="RefSeq" id="WP_080959750.1">
    <property type="nucleotide sequence ID" value="NZ_CADEPO010000017.1"/>
</dbReference>
<comment type="caution">
    <text evidence="9">The sequence shown here is derived from an EMBL/GenBank/DDBJ whole genome shotgun (WGS) entry which is preliminary data.</text>
</comment>
<dbReference type="GO" id="GO:0009279">
    <property type="term" value="C:cell outer membrane"/>
    <property type="evidence" value="ECO:0007669"/>
    <property type="project" value="UniProtKB-SubCell"/>
</dbReference>
<feature type="compositionally biased region" description="Low complexity" evidence="7">
    <location>
        <begin position="43"/>
        <end position="60"/>
    </location>
</feature>
<evidence type="ECO:0000256" key="5">
    <source>
        <dbReference type="ARBA" id="ARBA00023237"/>
    </source>
</evidence>
<protein>
    <recommendedName>
        <fullName evidence="11">Lipoprotein</fullName>
    </recommendedName>
</protein>
<keyword evidence="5" id="KW-0998">Cell outer membrane</keyword>
<evidence type="ECO:0000256" key="6">
    <source>
        <dbReference type="ARBA" id="ARBA00023288"/>
    </source>
</evidence>
<dbReference type="PROSITE" id="PS51257">
    <property type="entry name" value="PROKAR_LIPOPROTEIN"/>
    <property type="match status" value="1"/>
</dbReference>
<evidence type="ECO:0000313" key="9">
    <source>
        <dbReference type="EMBL" id="PEH39840.1"/>
    </source>
</evidence>
<feature type="signal peptide" evidence="8">
    <location>
        <begin position="1"/>
        <end position="17"/>
    </location>
</feature>
<dbReference type="GeneID" id="66456239"/>
<evidence type="ECO:0000313" key="10">
    <source>
        <dbReference type="Proteomes" id="UP000220629"/>
    </source>
</evidence>
<keyword evidence="2 8" id="KW-0732">Signal</keyword>
<dbReference type="Proteomes" id="UP000220629">
    <property type="component" value="Unassembled WGS sequence"/>
</dbReference>
<organism evidence="9 10">
    <name type="scientific">Burkholderia gladioli</name>
    <name type="common">Pseudomonas marginata</name>
    <name type="synonym">Phytomonas marginata</name>
    <dbReference type="NCBI Taxonomy" id="28095"/>
    <lineage>
        <taxon>Bacteria</taxon>
        <taxon>Pseudomonadati</taxon>
        <taxon>Pseudomonadota</taxon>
        <taxon>Betaproteobacteria</taxon>
        <taxon>Burkholderiales</taxon>
        <taxon>Burkholderiaceae</taxon>
        <taxon>Burkholderia</taxon>
    </lineage>
</organism>
<keyword evidence="3" id="KW-0472">Membrane</keyword>